<evidence type="ECO:0000313" key="1">
    <source>
        <dbReference type="EnsemblPlants" id="OB02G34590.1"/>
    </source>
</evidence>
<dbReference type="EnsemblPlants" id="OB02G34590.1">
    <property type="protein sequence ID" value="OB02G34590.1"/>
    <property type="gene ID" value="OB02G34590"/>
</dbReference>
<accession>J3LFP2</accession>
<name>J3LFP2_ORYBR</name>
<sequence length="86" mass="10025">MQLAFFFSLPYHFLTLYMHRSASPFLLSCFNIFRCKCMSASCGQKFHALHDFSRRTQRAPVHSTASCLCVKFCLDGSFHMSIVYIW</sequence>
<keyword evidence="2" id="KW-1185">Reference proteome</keyword>
<proteinExistence type="predicted"/>
<evidence type="ECO:0000313" key="2">
    <source>
        <dbReference type="Proteomes" id="UP000006038"/>
    </source>
</evidence>
<dbReference type="Gramene" id="OB02G34590.1">
    <property type="protein sequence ID" value="OB02G34590.1"/>
    <property type="gene ID" value="OB02G34590"/>
</dbReference>
<dbReference type="AlphaFoldDB" id="J3LFP2"/>
<dbReference type="Proteomes" id="UP000006038">
    <property type="component" value="Unassembled WGS sequence"/>
</dbReference>
<protein>
    <submittedName>
        <fullName evidence="1">Uncharacterized protein</fullName>
    </submittedName>
</protein>
<dbReference type="HOGENOM" id="CLU_2501526_0_0_1"/>
<organism evidence="1">
    <name type="scientific">Oryza brachyantha</name>
    <name type="common">malo sina</name>
    <dbReference type="NCBI Taxonomy" id="4533"/>
    <lineage>
        <taxon>Eukaryota</taxon>
        <taxon>Viridiplantae</taxon>
        <taxon>Streptophyta</taxon>
        <taxon>Embryophyta</taxon>
        <taxon>Tracheophyta</taxon>
        <taxon>Spermatophyta</taxon>
        <taxon>Magnoliopsida</taxon>
        <taxon>Liliopsida</taxon>
        <taxon>Poales</taxon>
        <taxon>Poaceae</taxon>
        <taxon>BOP clade</taxon>
        <taxon>Oryzoideae</taxon>
        <taxon>Oryzeae</taxon>
        <taxon>Oryzinae</taxon>
        <taxon>Oryza</taxon>
    </lineage>
</organism>
<reference evidence="1" key="1">
    <citation type="submission" date="2013-04" db="UniProtKB">
        <authorList>
            <consortium name="EnsemblPlants"/>
        </authorList>
    </citation>
    <scope>IDENTIFICATION</scope>
</reference>